<dbReference type="HOGENOM" id="CLU_096035_0_0_4"/>
<dbReference type="eggNOG" id="COG4540">
    <property type="taxonomic scope" value="Bacteria"/>
</dbReference>
<dbReference type="Gene3D" id="6.20.150.10">
    <property type="match status" value="1"/>
</dbReference>
<proteinExistence type="predicted"/>
<organism evidence="1 2">
    <name type="scientific">Sutterella wadsworthensis 2_1_59BFAA</name>
    <dbReference type="NCBI Taxonomy" id="742823"/>
    <lineage>
        <taxon>Bacteria</taxon>
        <taxon>Pseudomonadati</taxon>
        <taxon>Pseudomonadota</taxon>
        <taxon>Betaproteobacteria</taxon>
        <taxon>Burkholderiales</taxon>
        <taxon>Sutterellaceae</taxon>
        <taxon>Sutterella</taxon>
    </lineage>
</organism>
<evidence type="ECO:0000313" key="2">
    <source>
        <dbReference type="Proteomes" id="UP000005835"/>
    </source>
</evidence>
<dbReference type="Gene3D" id="2.40.50.230">
    <property type="entry name" value="Gp5 N-terminal domain"/>
    <property type="match status" value="1"/>
</dbReference>
<reference evidence="1 2" key="1">
    <citation type="submission" date="2012-05" db="EMBL/GenBank/DDBJ databases">
        <title>The Genome Sequence of Sutterella wadsworthensis 2_1_59BFAA.</title>
        <authorList>
            <consortium name="The Broad Institute Genome Sequencing Platform"/>
            <person name="Earl A."/>
            <person name="Ward D."/>
            <person name="Feldgarden M."/>
            <person name="Gevers D."/>
            <person name="Daigneault M."/>
            <person name="Strauss J."/>
            <person name="Allen-Vercoe E."/>
            <person name="Walker B."/>
            <person name="Young S.K."/>
            <person name="Zeng Q."/>
            <person name="Gargeya S."/>
            <person name="Fitzgerald M."/>
            <person name="Haas B."/>
            <person name="Abouelleil A."/>
            <person name="Alvarado L."/>
            <person name="Arachchi H.M."/>
            <person name="Berlin A.M."/>
            <person name="Chapman S.B."/>
            <person name="Goldberg J."/>
            <person name="Griggs A."/>
            <person name="Gujja S."/>
            <person name="Hansen M."/>
            <person name="Howarth C."/>
            <person name="Imamovic A."/>
            <person name="Larimer J."/>
            <person name="McCowen C."/>
            <person name="Montmayeur A."/>
            <person name="Murphy C."/>
            <person name="Neiman D."/>
            <person name="Pearson M."/>
            <person name="Priest M."/>
            <person name="Roberts A."/>
            <person name="Saif S."/>
            <person name="Shea T."/>
            <person name="Sisk P."/>
            <person name="Sykes S."/>
            <person name="Wortman J."/>
            <person name="Nusbaum C."/>
            <person name="Birren B."/>
        </authorList>
    </citation>
    <scope>NUCLEOTIDE SEQUENCE [LARGE SCALE GENOMIC DNA]</scope>
    <source>
        <strain evidence="1 2">2_1_59BFAA</strain>
    </source>
</reference>
<dbReference type="EMBL" id="ADMG01000024">
    <property type="protein sequence ID" value="EKB31450.1"/>
    <property type="molecule type" value="Genomic_DNA"/>
</dbReference>
<dbReference type="Proteomes" id="UP000005835">
    <property type="component" value="Unassembled WGS sequence"/>
</dbReference>
<dbReference type="InterPro" id="IPR037026">
    <property type="entry name" value="Vgr_OB-fold_dom_sf"/>
</dbReference>
<accession>K1JIF5</accession>
<dbReference type="RefSeq" id="WP_005434617.1">
    <property type="nucleotide sequence ID" value="NZ_JH815515.1"/>
</dbReference>
<comment type="caution">
    <text evidence="1">The sequence shown here is derived from an EMBL/GenBank/DDBJ whole genome shotgun (WGS) entry which is preliminary data.</text>
</comment>
<sequence length="255" mass="26401">MSEYAQPQNAFTSGSQINVLDFLIRSVIKGMVNTAIPVRVDTITRPGDGAGAGYLSATPLVKMRSASGEALEPVSIPKLRWFRLQHGTAALICDPKPGDVGLAVFAQQDVSTLTGGNEAVQPGSFRCYDMSDGFYLGGFWGQTPTTFVRVEETGDITITAPKTVTINTNVETINAKSSCTVNTATATINASSNCKIDTPETHITGTLKVDGKITGLGGLAVSGGGATVSGDVVADGISLKGHVHTCPDGTTSAPH</sequence>
<dbReference type="AlphaFoldDB" id="K1JIF5"/>
<gene>
    <name evidence="1" type="ORF">HMPREF9465_00928</name>
</gene>
<evidence type="ECO:0000313" key="1">
    <source>
        <dbReference type="EMBL" id="EKB31450.1"/>
    </source>
</evidence>
<dbReference type="STRING" id="742823.HMPREF9465_00928"/>
<name>K1JIF5_9BURK</name>
<keyword evidence="2" id="KW-1185">Reference proteome</keyword>
<protein>
    <submittedName>
        <fullName evidence="1">Uncharacterized protein</fullName>
    </submittedName>
</protein>
<dbReference type="OrthoDB" id="1903830at2"/>